<dbReference type="AlphaFoldDB" id="A0ABD1QZ16"/>
<evidence type="ECO:0000313" key="12">
    <source>
        <dbReference type="Proteomes" id="UP001604336"/>
    </source>
</evidence>
<evidence type="ECO:0000256" key="4">
    <source>
        <dbReference type="ARBA" id="ARBA00022723"/>
    </source>
</evidence>
<evidence type="ECO:0000313" key="11">
    <source>
        <dbReference type="EMBL" id="KAL2481437.1"/>
    </source>
</evidence>
<dbReference type="PROSITE" id="PS50089">
    <property type="entry name" value="ZF_RING_2"/>
    <property type="match status" value="1"/>
</dbReference>
<dbReference type="EMBL" id="JBFOLK010000010">
    <property type="protein sequence ID" value="KAL2481437.1"/>
    <property type="molecule type" value="Genomic_DNA"/>
</dbReference>
<dbReference type="SUPFAM" id="SSF57850">
    <property type="entry name" value="RING/U-box"/>
    <property type="match status" value="1"/>
</dbReference>
<accession>A0ABD1QZ16</accession>
<feature type="region of interest" description="Disordered" evidence="9">
    <location>
        <begin position="174"/>
        <end position="215"/>
    </location>
</feature>
<sequence length="597" mass="66301">MEDLAFDLLESVYQPNSSNLDFCDLLEPGFWDSGGIPYWFITFAFKMNMSLRSPWNEGHNTQTAMGHRHVLKTPQNFETDDNQEWNHAEQPSLHTARVGASDSSAHSHPVDIMTIQGRQSASQWTAAPMPSGYSSTNHNFGMPHYQPQVPGPSHNHFLHQPPAGNFLIPQENYSHHASSSNLPQQTIPRVDAGSSDLTVGNGRGPYKRKRPGIPPMHDASRYHDVGSSSDLPLPSDPWPEMQTTESYHIPWEHPPGYMVNSVCIGGEGALRNVRSRAAVDVENNLVRTHLSTNSLHHSFSSLSSDQSSLVDFWGQSSNAPTREWNHRVISTAGHDTSFSHHEPNTLNTVNSYPSASLEIGGGHNGVTSNRNSVLPNVLPNVQGNLSPPIRGVRSLNGQRYAPTSRPSNNLCPGHVTASDEGLPMVAESYPSRHPRAFPTVRFRNIDRNGRNSDRYRSFTEDPSLRDRMPAEGLVGHSAFYGSRYPFDQHTGMRLDIDNMSYEELLALGERIGNVSTGLSEALISKSLTESIYCLSDQFQEEGKCIICLEEYKNLDDVGTLKICRHDFHVSCIRKWLSIKNSCPICKASALDDSAKDK</sequence>
<evidence type="ECO:0000256" key="7">
    <source>
        <dbReference type="ARBA" id="ARBA00022833"/>
    </source>
</evidence>
<dbReference type="PANTHER" id="PTHR22937:SF174">
    <property type="entry name" value="RING-TYPE E3 UBIQUITIN TRANSFERASE"/>
    <property type="match status" value="1"/>
</dbReference>
<dbReference type="SMART" id="SM00184">
    <property type="entry name" value="RING"/>
    <property type="match status" value="1"/>
</dbReference>
<feature type="domain" description="RING-type" evidence="10">
    <location>
        <begin position="544"/>
        <end position="586"/>
    </location>
</feature>
<protein>
    <recommendedName>
        <fullName evidence="2">RING-type E3 ubiquitin transferase</fullName>
        <ecNumber evidence="2">2.3.2.27</ecNumber>
    </recommendedName>
</protein>
<dbReference type="InterPro" id="IPR001841">
    <property type="entry name" value="Znf_RING"/>
</dbReference>
<dbReference type="Pfam" id="PF13639">
    <property type="entry name" value="zf-RING_2"/>
    <property type="match status" value="1"/>
</dbReference>
<evidence type="ECO:0000256" key="8">
    <source>
        <dbReference type="PROSITE-ProRule" id="PRU00175"/>
    </source>
</evidence>
<evidence type="ECO:0000256" key="6">
    <source>
        <dbReference type="ARBA" id="ARBA00022786"/>
    </source>
</evidence>
<dbReference type="GO" id="GO:0008270">
    <property type="term" value="F:zinc ion binding"/>
    <property type="evidence" value="ECO:0007669"/>
    <property type="project" value="UniProtKB-KW"/>
</dbReference>
<dbReference type="Proteomes" id="UP001604336">
    <property type="component" value="Unassembled WGS sequence"/>
</dbReference>
<dbReference type="InterPro" id="IPR045191">
    <property type="entry name" value="MBR1/2-like"/>
</dbReference>
<keyword evidence="5 8" id="KW-0863">Zinc-finger</keyword>
<reference evidence="12" key="1">
    <citation type="submission" date="2024-07" db="EMBL/GenBank/DDBJ databases">
        <title>Two chromosome-level genome assemblies of Korean endemic species Abeliophyllum distichum and Forsythia ovata (Oleaceae).</title>
        <authorList>
            <person name="Jang H."/>
        </authorList>
    </citation>
    <scope>NUCLEOTIDE SEQUENCE [LARGE SCALE GENOMIC DNA]</scope>
</reference>
<dbReference type="Gene3D" id="3.30.40.10">
    <property type="entry name" value="Zinc/RING finger domain, C3HC4 (zinc finger)"/>
    <property type="match status" value="1"/>
</dbReference>
<organism evidence="11 12">
    <name type="scientific">Abeliophyllum distichum</name>
    <dbReference type="NCBI Taxonomy" id="126358"/>
    <lineage>
        <taxon>Eukaryota</taxon>
        <taxon>Viridiplantae</taxon>
        <taxon>Streptophyta</taxon>
        <taxon>Embryophyta</taxon>
        <taxon>Tracheophyta</taxon>
        <taxon>Spermatophyta</taxon>
        <taxon>Magnoliopsida</taxon>
        <taxon>eudicotyledons</taxon>
        <taxon>Gunneridae</taxon>
        <taxon>Pentapetalae</taxon>
        <taxon>asterids</taxon>
        <taxon>lamiids</taxon>
        <taxon>Lamiales</taxon>
        <taxon>Oleaceae</taxon>
        <taxon>Forsythieae</taxon>
        <taxon>Abeliophyllum</taxon>
    </lineage>
</organism>
<evidence type="ECO:0000259" key="10">
    <source>
        <dbReference type="PROSITE" id="PS50089"/>
    </source>
</evidence>
<comment type="catalytic activity">
    <reaction evidence="1">
        <text>S-ubiquitinyl-[E2 ubiquitin-conjugating enzyme]-L-cysteine + [acceptor protein]-L-lysine = [E2 ubiquitin-conjugating enzyme]-L-cysteine + N(6)-ubiquitinyl-[acceptor protein]-L-lysine.</text>
        <dbReference type="EC" id="2.3.2.27"/>
    </reaction>
</comment>
<feature type="compositionally biased region" description="Polar residues" evidence="9">
    <location>
        <begin position="174"/>
        <end position="187"/>
    </location>
</feature>
<dbReference type="GO" id="GO:0061630">
    <property type="term" value="F:ubiquitin protein ligase activity"/>
    <property type="evidence" value="ECO:0007669"/>
    <property type="project" value="UniProtKB-EC"/>
</dbReference>
<evidence type="ECO:0000256" key="1">
    <source>
        <dbReference type="ARBA" id="ARBA00000900"/>
    </source>
</evidence>
<evidence type="ECO:0000256" key="2">
    <source>
        <dbReference type="ARBA" id="ARBA00012483"/>
    </source>
</evidence>
<dbReference type="InterPro" id="IPR013083">
    <property type="entry name" value="Znf_RING/FYVE/PHD"/>
</dbReference>
<keyword evidence="4" id="KW-0479">Metal-binding</keyword>
<evidence type="ECO:0000256" key="9">
    <source>
        <dbReference type="SAM" id="MobiDB-lite"/>
    </source>
</evidence>
<dbReference type="CDD" id="cd16469">
    <property type="entry name" value="RING-H2_RNF24-like"/>
    <property type="match status" value="1"/>
</dbReference>
<dbReference type="PANTHER" id="PTHR22937">
    <property type="entry name" value="E3 UBIQUITIN-PROTEIN LIGASE RNF165"/>
    <property type="match status" value="1"/>
</dbReference>
<keyword evidence="12" id="KW-1185">Reference proteome</keyword>
<evidence type="ECO:0000256" key="5">
    <source>
        <dbReference type="ARBA" id="ARBA00022771"/>
    </source>
</evidence>
<dbReference type="FunFam" id="3.30.40.10:FF:000538">
    <property type="entry name" value="E3 ubiquitin-protein ligase MBR2 isoform A"/>
    <property type="match status" value="1"/>
</dbReference>
<keyword evidence="3" id="KW-0808">Transferase</keyword>
<keyword evidence="7" id="KW-0862">Zinc</keyword>
<proteinExistence type="predicted"/>
<gene>
    <name evidence="11" type="ORF">Adt_34403</name>
</gene>
<name>A0ABD1QZ16_9LAMI</name>
<dbReference type="EC" id="2.3.2.27" evidence="2"/>
<evidence type="ECO:0000256" key="3">
    <source>
        <dbReference type="ARBA" id="ARBA00022679"/>
    </source>
</evidence>
<keyword evidence="6" id="KW-0833">Ubl conjugation pathway</keyword>
<comment type="caution">
    <text evidence="11">The sequence shown here is derived from an EMBL/GenBank/DDBJ whole genome shotgun (WGS) entry which is preliminary data.</text>
</comment>